<evidence type="ECO:0000313" key="1">
    <source>
        <dbReference type="EMBL" id="KIL77906.1"/>
    </source>
</evidence>
<evidence type="ECO:0000313" key="2">
    <source>
        <dbReference type="Proteomes" id="UP000031982"/>
    </source>
</evidence>
<reference evidence="1 2" key="1">
    <citation type="submission" date="2015-01" db="EMBL/GenBank/DDBJ databases">
        <title>Genome Assembly of Bacillus badius MTCC 1458.</title>
        <authorList>
            <person name="Verma A."/>
            <person name="Khatri I."/>
            <person name="Mual P."/>
            <person name="Subramanian S."/>
            <person name="Krishnamurthi S."/>
        </authorList>
    </citation>
    <scope>NUCLEOTIDE SEQUENCE [LARGE SCALE GENOMIC DNA]</scope>
    <source>
        <strain evidence="1 2">MTCC 1458</strain>
    </source>
</reference>
<proteinExistence type="predicted"/>
<keyword evidence="2" id="KW-1185">Reference proteome</keyword>
<protein>
    <recommendedName>
        <fullName evidence="3">Ribose 5-phosphate isomerase B</fullName>
    </recommendedName>
</protein>
<sequence>MVYFVSQAAPSYCLCIHKMNDYSFMFLYYRFMLKESRGDKLFFYSI</sequence>
<organism evidence="1 2">
    <name type="scientific">Bacillus badius</name>
    <dbReference type="NCBI Taxonomy" id="1455"/>
    <lineage>
        <taxon>Bacteria</taxon>
        <taxon>Bacillati</taxon>
        <taxon>Bacillota</taxon>
        <taxon>Bacilli</taxon>
        <taxon>Bacillales</taxon>
        <taxon>Bacillaceae</taxon>
        <taxon>Pseudobacillus</taxon>
    </lineage>
</organism>
<evidence type="ECO:0008006" key="3">
    <source>
        <dbReference type="Google" id="ProtNLM"/>
    </source>
</evidence>
<dbReference type="Proteomes" id="UP000031982">
    <property type="component" value="Unassembled WGS sequence"/>
</dbReference>
<accession>A0ABR5AT12</accession>
<comment type="caution">
    <text evidence="1">The sequence shown here is derived from an EMBL/GenBank/DDBJ whole genome shotgun (WGS) entry which is preliminary data.</text>
</comment>
<dbReference type="EMBL" id="JXLP01000011">
    <property type="protein sequence ID" value="KIL77906.1"/>
    <property type="molecule type" value="Genomic_DNA"/>
</dbReference>
<gene>
    <name evidence="1" type="ORF">SD77_0885</name>
</gene>
<name>A0ABR5AT12_BACBA</name>